<feature type="compositionally biased region" description="Basic and acidic residues" evidence="10">
    <location>
        <begin position="117"/>
        <end position="136"/>
    </location>
</feature>
<evidence type="ECO:0000256" key="1">
    <source>
        <dbReference type="ARBA" id="ARBA00004383"/>
    </source>
</evidence>
<dbReference type="InterPro" id="IPR037682">
    <property type="entry name" value="TonB_C"/>
</dbReference>
<evidence type="ECO:0000256" key="4">
    <source>
        <dbReference type="ARBA" id="ARBA00022475"/>
    </source>
</evidence>
<accession>A0A4D7JST4</accession>
<dbReference type="SUPFAM" id="SSF74653">
    <property type="entry name" value="TolA/TonB C-terminal domain"/>
    <property type="match status" value="1"/>
</dbReference>
<evidence type="ECO:0000259" key="12">
    <source>
        <dbReference type="PROSITE" id="PS52015"/>
    </source>
</evidence>
<keyword evidence="7" id="KW-0653">Protein transport</keyword>
<keyword evidence="5" id="KW-0997">Cell inner membrane</keyword>
<evidence type="ECO:0000256" key="7">
    <source>
        <dbReference type="ARBA" id="ARBA00022927"/>
    </source>
</evidence>
<dbReference type="PANTHER" id="PTHR33446">
    <property type="entry name" value="PROTEIN TONB-RELATED"/>
    <property type="match status" value="1"/>
</dbReference>
<name>A0A4D7JST4_9BACT</name>
<dbReference type="Gene3D" id="3.30.1150.10">
    <property type="match status" value="1"/>
</dbReference>
<evidence type="ECO:0000256" key="5">
    <source>
        <dbReference type="ARBA" id="ARBA00022519"/>
    </source>
</evidence>
<keyword evidence="4" id="KW-1003">Cell membrane</keyword>
<dbReference type="GO" id="GO:0015031">
    <property type="term" value="P:protein transport"/>
    <property type="evidence" value="ECO:0007669"/>
    <property type="project" value="UniProtKB-KW"/>
</dbReference>
<dbReference type="PANTHER" id="PTHR33446:SF2">
    <property type="entry name" value="PROTEIN TONB"/>
    <property type="match status" value="1"/>
</dbReference>
<dbReference type="InterPro" id="IPR006260">
    <property type="entry name" value="TonB/TolA_C"/>
</dbReference>
<dbReference type="OrthoDB" id="1039448at2"/>
<evidence type="ECO:0000256" key="3">
    <source>
        <dbReference type="ARBA" id="ARBA00022448"/>
    </source>
</evidence>
<dbReference type="NCBIfam" id="TIGR01352">
    <property type="entry name" value="tonB_Cterm"/>
    <property type="match status" value="1"/>
</dbReference>
<feature type="domain" description="TonB C-terminal" evidence="12">
    <location>
        <begin position="187"/>
        <end position="278"/>
    </location>
</feature>
<organism evidence="13 14">
    <name type="scientific">Mangrovivirga cuniculi</name>
    <dbReference type="NCBI Taxonomy" id="2715131"/>
    <lineage>
        <taxon>Bacteria</taxon>
        <taxon>Pseudomonadati</taxon>
        <taxon>Bacteroidota</taxon>
        <taxon>Cytophagia</taxon>
        <taxon>Cytophagales</taxon>
        <taxon>Mangrovivirgaceae</taxon>
        <taxon>Mangrovivirga</taxon>
    </lineage>
</organism>
<comment type="similarity">
    <text evidence="2">Belongs to the TonB family.</text>
</comment>
<dbReference type="InterPro" id="IPR051045">
    <property type="entry name" value="TonB-dependent_transducer"/>
</dbReference>
<evidence type="ECO:0000256" key="6">
    <source>
        <dbReference type="ARBA" id="ARBA00022692"/>
    </source>
</evidence>
<evidence type="ECO:0000313" key="14">
    <source>
        <dbReference type="Proteomes" id="UP000298616"/>
    </source>
</evidence>
<evidence type="ECO:0000313" key="13">
    <source>
        <dbReference type="EMBL" id="QCK15752.1"/>
    </source>
</evidence>
<evidence type="ECO:0000256" key="10">
    <source>
        <dbReference type="SAM" id="MobiDB-lite"/>
    </source>
</evidence>
<dbReference type="Proteomes" id="UP000298616">
    <property type="component" value="Chromosome"/>
</dbReference>
<protein>
    <recommendedName>
        <fullName evidence="12">TonB C-terminal domain-containing protein</fullName>
    </recommendedName>
</protein>
<evidence type="ECO:0000256" key="2">
    <source>
        <dbReference type="ARBA" id="ARBA00006555"/>
    </source>
</evidence>
<evidence type="ECO:0000256" key="11">
    <source>
        <dbReference type="SAM" id="Phobius"/>
    </source>
</evidence>
<evidence type="ECO:0000256" key="9">
    <source>
        <dbReference type="ARBA" id="ARBA00023136"/>
    </source>
</evidence>
<reference evidence="13 14" key="1">
    <citation type="submission" date="2018-04" db="EMBL/GenBank/DDBJ databases">
        <title>Complete genome uncultured novel isolate.</title>
        <authorList>
            <person name="Merlino G."/>
        </authorList>
    </citation>
    <scope>NUCLEOTIDE SEQUENCE [LARGE SCALE GENOMIC DNA]</scope>
    <source>
        <strain evidence="14">R1DC9</strain>
    </source>
</reference>
<comment type="subcellular location">
    <subcellularLocation>
        <location evidence="1">Cell inner membrane</location>
        <topology evidence="1">Single-pass membrane protein</topology>
        <orientation evidence="1">Periplasmic side</orientation>
    </subcellularLocation>
</comment>
<dbReference type="GO" id="GO:0055085">
    <property type="term" value="P:transmembrane transport"/>
    <property type="evidence" value="ECO:0007669"/>
    <property type="project" value="InterPro"/>
</dbReference>
<feature type="transmembrane region" description="Helical" evidence="11">
    <location>
        <begin position="45"/>
        <end position="66"/>
    </location>
</feature>
<evidence type="ECO:0000256" key="8">
    <source>
        <dbReference type="ARBA" id="ARBA00022989"/>
    </source>
</evidence>
<dbReference type="GO" id="GO:0031992">
    <property type="term" value="F:energy transducer activity"/>
    <property type="evidence" value="ECO:0007669"/>
    <property type="project" value="TreeGrafter"/>
</dbReference>
<keyword evidence="8 11" id="KW-1133">Transmembrane helix</keyword>
<keyword evidence="14" id="KW-1185">Reference proteome</keyword>
<keyword evidence="6 11" id="KW-0812">Transmembrane</keyword>
<keyword evidence="9 11" id="KW-0472">Membrane</keyword>
<dbReference type="AlphaFoldDB" id="A0A4D7JST4"/>
<dbReference type="GO" id="GO:0098797">
    <property type="term" value="C:plasma membrane protein complex"/>
    <property type="evidence" value="ECO:0007669"/>
    <property type="project" value="TreeGrafter"/>
</dbReference>
<dbReference type="EMBL" id="CP028923">
    <property type="protein sequence ID" value="QCK15752.1"/>
    <property type="molecule type" value="Genomic_DNA"/>
</dbReference>
<dbReference type="Pfam" id="PF03544">
    <property type="entry name" value="TonB_C"/>
    <property type="match status" value="1"/>
</dbReference>
<dbReference type="KEGG" id="fpf:DCC35_13870"/>
<feature type="region of interest" description="Disordered" evidence="10">
    <location>
        <begin position="112"/>
        <end position="139"/>
    </location>
</feature>
<dbReference type="PROSITE" id="PS52015">
    <property type="entry name" value="TONB_CTD"/>
    <property type="match status" value="1"/>
</dbReference>
<gene>
    <name evidence="13" type="ORF">DCC35_13870</name>
</gene>
<sequence length="278" mass="31529">MRSKIKIENKSHKISDREIESKMDFGAVLEQYRTEKIDKQVTRKLTIRFSAALIVVLSLIIGYLVVQNADNNQELETNKESFVIEDNPSDINKMAIDSSNFVEETDSSADSLNSAFRSKELSSKDKTTPGIDKNDNTESLNKEFFSQSNEVKVIKEQKLPIKSKPKNKEEIKGEIDTEHYVNAKPLNGVKHMYSYFEENLKYPEIALKDSIEGVVEVQFAIMPDSSITEIKVINSLGEAFDKEAIRLINEMPVWIPATSGGEPVRSEISIPFNFNIEQ</sequence>
<proteinExistence type="inferred from homology"/>
<keyword evidence="3" id="KW-0813">Transport</keyword>
<dbReference type="RefSeq" id="WP_137091348.1">
    <property type="nucleotide sequence ID" value="NZ_CP028923.1"/>
</dbReference>